<evidence type="ECO:0000256" key="6">
    <source>
        <dbReference type="RuleBase" id="RU363050"/>
    </source>
</evidence>
<keyword evidence="4 6" id="KW-0493">Microtubule</keyword>
<evidence type="ECO:0000256" key="3">
    <source>
        <dbReference type="ARBA" id="ARBA00022490"/>
    </source>
</evidence>
<keyword evidence="5 6" id="KW-0206">Cytoskeleton</keyword>
<dbReference type="PANTHER" id="PTHR19302:SF27">
    <property type="entry name" value="GAMMA-TUBULIN COMPLEX COMPONENT 4"/>
    <property type="match status" value="1"/>
</dbReference>
<dbReference type="GO" id="GO:0044732">
    <property type="term" value="C:mitotic spindle pole body"/>
    <property type="evidence" value="ECO:0007669"/>
    <property type="project" value="TreeGrafter"/>
</dbReference>
<organism evidence="10 11">
    <name type="scientific">Lophiostoma macrostomum CBS 122681</name>
    <dbReference type="NCBI Taxonomy" id="1314788"/>
    <lineage>
        <taxon>Eukaryota</taxon>
        <taxon>Fungi</taxon>
        <taxon>Dikarya</taxon>
        <taxon>Ascomycota</taxon>
        <taxon>Pezizomycotina</taxon>
        <taxon>Dothideomycetes</taxon>
        <taxon>Pleosporomycetidae</taxon>
        <taxon>Pleosporales</taxon>
        <taxon>Lophiostomataceae</taxon>
        <taxon>Lophiostoma</taxon>
    </lineage>
</organism>
<dbReference type="OrthoDB" id="78652at2759"/>
<evidence type="ECO:0000256" key="4">
    <source>
        <dbReference type="ARBA" id="ARBA00022701"/>
    </source>
</evidence>
<dbReference type="Pfam" id="PF04130">
    <property type="entry name" value="GCP_C_terminal"/>
    <property type="match status" value="1"/>
</dbReference>
<dbReference type="GO" id="GO:0051225">
    <property type="term" value="P:spindle assembly"/>
    <property type="evidence" value="ECO:0007669"/>
    <property type="project" value="TreeGrafter"/>
</dbReference>
<dbReference type="InterPro" id="IPR007259">
    <property type="entry name" value="GCP"/>
</dbReference>
<dbReference type="InterPro" id="IPR041470">
    <property type="entry name" value="GCP_N"/>
</dbReference>
<keyword evidence="11" id="KW-1185">Reference proteome</keyword>
<evidence type="ECO:0000256" key="5">
    <source>
        <dbReference type="ARBA" id="ARBA00023212"/>
    </source>
</evidence>
<dbReference type="InterPro" id="IPR040457">
    <property type="entry name" value="GCP_C"/>
</dbReference>
<dbReference type="GO" id="GO:0000922">
    <property type="term" value="C:spindle pole"/>
    <property type="evidence" value="ECO:0007669"/>
    <property type="project" value="InterPro"/>
</dbReference>
<feature type="domain" description="Gamma tubulin complex component C-terminal" evidence="8">
    <location>
        <begin position="322"/>
        <end position="746"/>
    </location>
</feature>
<evidence type="ECO:0000313" key="10">
    <source>
        <dbReference type="EMBL" id="KAF2651457.1"/>
    </source>
</evidence>
<dbReference type="Pfam" id="PF17681">
    <property type="entry name" value="GCP_N_terminal"/>
    <property type="match status" value="1"/>
</dbReference>
<accession>A0A6A6SWL4</accession>
<evidence type="ECO:0000259" key="9">
    <source>
        <dbReference type="Pfam" id="PF17681"/>
    </source>
</evidence>
<evidence type="ECO:0000256" key="2">
    <source>
        <dbReference type="ARBA" id="ARBA00010337"/>
    </source>
</evidence>
<keyword evidence="7" id="KW-0175">Coiled coil</keyword>
<dbReference type="EMBL" id="MU004425">
    <property type="protein sequence ID" value="KAF2651457.1"/>
    <property type="molecule type" value="Genomic_DNA"/>
</dbReference>
<keyword evidence="3 6" id="KW-0963">Cytoplasm</keyword>
<dbReference type="GO" id="GO:0000278">
    <property type="term" value="P:mitotic cell cycle"/>
    <property type="evidence" value="ECO:0007669"/>
    <property type="project" value="TreeGrafter"/>
</dbReference>
<dbReference type="GO" id="GO:0007020">
    <property type="term" value="P:microtubule nucleation"/>
    <property type="evidence" value="ECO:0007669"/>
    <property type="project" value="InterPro"/>
</dbReference>
<name>A0A6A6SWL4_9PLEO</name>
<comment type="similarity">
    <text evidence="2 6">Belongs to the TUBGCP family.</text>
</comment>
<dbReference type="GO" id="GO:0005874">
    <property type="term" value="C:microtubule"/>
    <property type="evidence" value="ECO:0007669"/>
    <property type="project" value="UniProtKB-KW"/>
</dbReference>
<evidence type="ECO:0000259" key="8">
    <source>
        <dbReference type="Pfam" id="PF04130"/>
    </source>
</evidence>
<dbReference type="GO" id="GO:0031122">
    <property type="term" value="P:cytoplasmic microtubule organization"/>
    <property type="evidence" value="ECO:0007669"/>
    <property type="project" value="TreeGrafter"/>
</dbReference>
<dbReference type="GO" id="GO:0051011">
    <property type="term" value="F:microtubule minus-end binding"/>
    <property type="evidence" value="ECO:0007669"/>
    <property type="project" value="TreeGrafter"/>
</dbReference>
<feature type="domain" description="Gamma tubulin complex component protein N-terminal" evidence="9">
    <location>
        <begin position="2"/>
        <end position="313"/>
    </location>
</feature>
<dbReference type="Gene3D" id="1.20.120.1900">
    <property type="entry name" value="Gamma-tubulin complex, C-terminal domain"/>
    <property type="match status" value="1"/>
</dbReference>
<dbReference type="GO" id="GO:0043015">
    <property type="term" value="F:gamma-tubulin binding"/>
    <property type="evidence" value="ECO:0007669"/>
    <property type="project" value="InterPro"/>
</dbReference>
<evidence type="ECO:0000256" key="1">
    <source>
        <dbReference type="ARBA" id="ARBA00004267"/>
    </source>
</evidence>
<dbReference type="GO" id="GO:0000930">
    <property type="term" value="C:gamma-tubulin complex"/>
    <property type="evidence" value="ECO:0007669"/>
    <property type="project" value="TreeGrafter"/>
</dbReference>
<evidence type="ECO:0000256" key="7">
    <source>
        <dbReference type="SAM" id="Coils"/>
    </source>
</evidence>
<dbReference type="PANTHER" id="PTHR19302">
    <property type="entry name" value="GAMMA TUBULIN COMPLEX PROTEIN"/>
    <property type="match status" value="1"/>
</dbReference>
<dbReference type="AlphaFoldDB" id="A0A6A6SWL4"/>
<protein>
    <recommendedName>
        <fullName evidence="6">Spindle pole body component</fullName>
    </recommendedName>
</protein>
<evidence type="ECO:0000313" key="11">
    <source>
        <dbReference type="Proteomes" id="UP000799324"/>
    </source>
</evidence>
<dbReference type="InterPro" id="IPR042241">
    <property type="entry name" value="GCP_C_sf"/>
</dbReference>
<reference evidence="10" key="1">
    <citation type="journal article" date="2020" name="Stud. Mycol.">
        <title>101 Dothideomycetes genomes: a test case for predicting lifestyles and emergence of pathogens.</title>
        <authorList>
            <person name="Haridas S."/>
            <person name="Albert R."/>
            <person name="Binder M."/>
            <person name="Bloem J."/>
            <person name="Labutti K."/>
            <person name="Salamov A."/>
            <person name="Andreopoulos B."/>
            <person name="Baker S."/>
            <person name="Barry K."/>
            <person name="Bills G."/>
            <person name="Bluhm B."/>
            <person name="Cannon C."/>
            <person name="Castanera R."/>
            <person name="Culley D."/>
            <person name="Daum C."/>
            <person name="Ezra D."/>
            <person name="Gonzalez J."/>
            <person name="Henrissat B."/>
            <person name="Kuo A."/>
            <person name="Liang C."/>
            <person name="Lipzen A."/>
            <person name="Lutzoni F."/>
            <person name="Magnuson J."/>
            <person name="Mondo S."/>
            <person name="Nolan M."/>
            <person name="Ohm R."/>
            <person name="Pangilinan J."/>
            <person name="Park H.-J."/>
            <person name="Ramirez L."/>
            <person name="Alfaro M."/>
            <person name="Sun H."/>
            <person name="Tritt A."/>
            <person name="Yoshinaga Y."/>
            <person name="Zwiers L.-H."/>
            <person name="Turgeon B."/>
            <person name="Goodwin S."/>
            <person name="Spatafora J."/>
            <person name="Crous P."/>
            <person name="Grigoriev I."/>
        </authorList>
    </citation>
    <scope>NUCLEOTIDE SEQUENCE</scope>
    <source>
        <strain evidence="10">CBS 122681</strain>
    </source>
</reference>
<proteinExistence type="inferred from homology"/>
<feature type="coiled-coil region" evidence="7">
    <location>
        <begin position="672"/>
        <end position="703"/>
    </location>
</feature>
<comment type="subcellular location">
    <subcellularLocation>
        <location evidence="1 6">Cytoplasm</location>
        <location evidence="1 6">Cytoskeleton</location>
        <location evidence="1 6">Microtubule organizing center</location>
    </subcellularLocation>
</comment>
<gene>
    <name evidence="10" type="ORF">K491DRAFT_637376</name>
</gene>
<dbReference type="GO" id="GO:0051321">
    <property type="term" value="P:meiotic cell cycle"/>
    <property type="evidence" value="ECO:0007669"/>
    <property type="project" value="TreeGrafter"/>
</dbReference>
<sequence length="759" mass="84628">MLHEILLSLSGHPSALFDAPRDASHHVTSFPLALLSPQETELLSSIGHLSRLHRRIRDHVATIAAAHPSTICRAVATAISSRHLAAFQKKILEVEQNILEQDASTVGAYNIVPLAGLVGEFSEWTRLMEWLWNISQSMMDPGPVAKGSKGASALSGAEIIDKFRTEAQTGYPDIEQAALHLGAVAETSWLRQLSSWLLYGRLPAFGASDFFISANDEEDLSFAVNHRLLPKFVTRQTASSILFIGKSLNQIRSLSSPSKSMRQASPRTFELELLPKHVERLSEVVAPIASAKVSAAVAQIRLSLSRNLLQHLLPLEKIVEILTVLHQFFLLGRGEFALALITEADKKLQSRHRNTVQTKPGQGIQGILLKETEINNTLARAWTILASLGGEEDHGDETLEFATDMVHLSVRAPSGHRPGTPGRARESNLMLPMIADVTFGDLLLSIPTFLTMDLQSPLDLFMTKADLEVYSSVNAYLLALRRAHLHLAQLWRHSSIRREHPAPPGYQYSNSEHGRAVLHRRRQRSNARTRDMRPIWATCSAAIFLLAESEAYFQGEVVQESFKHFLRWVVGTDEYQTDADGSTSQSMSAVSGMMEELSVSAKQQHDPEALSFAHRQFLGSISHSLLLTDHGFTMTIREFFTHVDELVAYISRLHTIRQNLDLEEDDGVEDFVANYAQEEKSVARELDRARKRLDSDMKSLIARLRDIDSERLGSGPASSLTNSFEDKQYEPLRVGGIDRLLMKLDWGGTEEEDDDNDLL</sequence>
<dbReference type="Proteomes" id="UP000799324">
    <property type="component" value="Unassembled WGS sequence"/>
</dbReference>